<name>A0ABM8S0C6_9BACT</name>
<comment type="caution">
    <text evidence="2">The sequence shown here is derived from an EMBL/GenBank/DDBJ whole genome shotgun (WGS) entry which is preliminary data.</text>
</comment>
<gene>
    <name evidence="2" type="ORF">NSPZN2_40788</name>
</gene>
<evidence type="ECO:0000313" key="3">
    <source>
        <dbReference type="Proteomes" id="UP000675880"/>
    </source>
</evidence>
<dbReference type="EMBL" id="CAJNBJ010000017">
    <property type="protein sequence ID" value="CAE6781723.1"/>
    <property type="molecule type" value="Genomic_DNA"/>
</dbReference>
<sequence length="344" mass="38073">MLQLKNTTPFFASMAVFPNEQGIDTLYVAIKATFELGKTLAIAPKQQPIILADEYWGQPGASSVKYASEMHLTKPSTDVVLIGEASAPDQREVTQLDVAVVVAERKKVVRVFGDREWRGGLFGLRMTSPAPFRSMPLVYERAFGGIHDRTAEEKGILYEARNPVGSGFTGKRRRKDINGMPIPNLEDPADLISGHGARPHPAGFGYIAPSWEPRKSFAGTYDEAWQKKRAPYLPQDFNPRFFNMAHPDLVCDGYLRGGEPVEVLNASPRGPFKCYLPVCRLEAVVRLAGKKQAPPLNLETVLIEPNESRLSMLWRAALPCDKQALKVEQIDIGIQSLDLEAKAA</sequence>
<dbReference type="InterPro" id="IPR018683">
    <property type="entry name" value="DUF2169"/>
</dbReference>
<proteinExistence type="predicted"/>
<dbReference type="Pfam" id="PF09937">
    <property type="entry name" value="DUF2169"/>
    <property type="match status" value="1"/>
</dbReference>
<reference evidence="2 3" key="1">
    <citation type="submission" date="2021-02" db="EMBL/GenBank/DDBJ databases">
        <authorList>
            <person name="Han P."/>
        </authorList>
    </citation>
    <scope>NUCLEOTIDE SEQUENCE [LARGE SCALE GENOMIC DNA]</scope>
    <source>
        <strain evidence="2">Candidatus Nitrospira sp. ZN2</strain>
    </source>
</reference>
<accession>A0ABM8S0C6</accession>
<organism evidence="2 3">
    <name type="scientific">Nitrospira defluvii</name>
    <dbReference type="NCBI Taxonomy" id="330214"/>
    <lineage>
        <taxon>Bacteria</taxon>
        <taxon>Pseudomonadati</taxon>
        <taxon>Nitrospirota</taxon>
        <taxon>Nitrospiria</taxon>
        <taxon>Nitrospirales</taxon>
        <taxon>Nitrospiraceae</taxon>
        <taxon>Nitrospira</taxon>
    </lineage>
</organism>
<feature type="domain" description="DUF2169" evidence="1">
    <location>
        <begin position="22"/>
        <end position="315"/>
    </location>
</feature>
<evidence type="ECO:0000313" key="2">
    <source>
        <dbReference type="EMBL" id="CAE6781723.1"/>
    </source>
</evidence>
<dbReference type="Proteomes" id="UP000675880">
    <property type="component" value="Unassembled WGS sequence"/>
</dbReference>
<keyword evidence="3" id="KW-1185">Reference proteome</keyword>
<evidence type="ECO:0000259" key="1">
    <source>
        <dbReference type="Pfam" id="PF09937"/>
    </source>
</evidence>
<protein>
    <recommendedName>
        <fullName evidence="1">DUF2169 domain-containing protein</fullName>
    </recommendedName>
</protein>